<name>A0A0K2UNC5_LEPSM</name>
<accession>A0A0K2UNC5</accession>
<reference evidence="1" key="1">
    <citation type="submission" date="2014-05" db="EMBL/GenBank/DDBJ databases">
        <authorList>
            <person name="Chronopoulou M."/>
        </authorList>
    </citation>
    <scope>NUCLEOTIDE SEQUENCE</scope>
    <source>
        <tissue evidence="1">Whole organism</tissue>
    </source>
</reference>
<dbReference type="EMBL" id="HACA01021981">
    <property type="protein sequence ID" value="CDW39342.1"/>
    <property type="molecule type" value="Transcribed_RNA"/>
</dbReference>
<protein>
    <submittedName>
        <fullName evidence="1">Uncharacterized protein</fullName>
    </submittedName>
</protein>
<dbReference type="AlphaFoldDB" id="A0A0K2UNC5"/>
<sequence length="47" mass="5472">MYIEKTIIYVKMIDSGQDLQIICLFSVFLNNFCNVPLKNMSQVTIKN</sequence>
<evidence type="ECO:0000313" key="1">
    <source>
        <dbReference type="EMBL" id="CDW39342.1"/>
    </source>
</evidence>
<organism evidence="1">
    <name type="scientific">Lepeophtheirus salmonis</name>
    <name type="common">Salmon louse</name>
    <name type="synonym">Caligus salmonis</name>
    <dbReference type="NCBI Taxonomy" id="72036"/>
    <lineage>
        <taxon>Eukaryota</taxon>
        <taxon>Metazoa</taxon>
        <taxon>Ecdysozoa</taxon>
        <taxon>Arthropoda</taxon>
        <taxon>Crustacea</taxon>
        <taxon>Multicrustacea</taxon>
        <taxon>Hexanauplia</taxon>
        <taxon>Copepoda</taxon>
        <taxon>Siphonostomatoida</taxon>
        <taxon>Caligidae</taxon>
        <taxon>Lepeophtheirus</taxon>
    </lineage>
</organism>
<proteinExistence type="predicted"/>